<protein>
    <recommendedName>
        <fullName evidence="1">Reverse transcriptase Ty1/copia-type domain-containing protein</fullName>
    </recommendedName>
</protein>
<evidence type="ECO:0000259" key="1">
    <source>
        <dbReference type="Pfam" id="PF07727"/>
    </source>
</evidence>
<dbReference type="Pfam" id="PF07727">
    <property type="entry name" value="RVT_2"/>
    <property type="match status" value="1"/>
</dbReference>
<evidence type="ECO:0000313" key="3">
    <source>
        <dbReference type="Proteomes" id="UP001419268"/>
    </source>
</evidence>
<reference evidence="2 3" key="1">
    <citation type="submission" date="2024-01" db="EMBL/GenBank/DDBJ databases">
        <title>Genome assemblies of Stephania.</title>
        <authorList>
            <person name="Yang L."/>
        </authorList>
    </citation>
    <scope>NUCLEOTIDE SEQUENCE [LARGE SCALE GENOMIC DNA]</scope>
    <source>
        <strain evidence="2">JXDWG</strain>
        <tissue evidence="2">Leaf</tissue>
    </source>
</reference>
<dbReference type="PANTHER" id="PTHR11439:SF503">
    <property type="entry name" value="CYSTEINE-RICH RLK (RECEPTOR-LIKE PROTEIN KINASE) 8"/>
    <property type="match status" value="1"/>
</dbReference>
<comment type="caution">
    <text evidence="2">The sequence shown here is derived from an EMBL/GenBank/DDBJ whole genome shotgun (WGS) entry which is preliminary data.</text>
</comment>
<dbReference type="EMBL" id="JBBNAG010000002">
    <property type="protein sequence ID" value="KAK9157323.1"/>
    <property type="molecule type" value="Genomic_DNA"/>
</dbReference>
<feature type="domain" description="Reverse transcriptase Ty1/copia-type" evidence="1">
    <location>
        <begin position="9"/>
        <end position="87"/>
    </location>
</feature>
<dbReference type="AlphaFoldDB" id="A0AAP0KSV1"/>
<organism evidence="2 3">
    <name type="scientific">Stephania cephalantha</name>
    <dbReference type="NCBI Taxonomy" id="152367"/>
    <lineage>
        <taxon>Eukaryota</taxon>
        <taxon>Viridiplantae</taxon>
        <taxon>Streptophyta</taxon>
        <taxon>Embryophyta</taxon>
        <taxon>Tracheophyta</taxon>
        <taxon>Spermatophyta</taxon>
        <taxon>Magnoliopsida</taxon>
        <taxon>Ranunculales</taxon>
        <taxon>Menispermaceae</taxon>
        <taxon>Menispermoideae</taxon>
        <taxon>Cissampelideae</taxon>
        <taxon>Stephania</taxon>
    </lineage>
</organism>
<keyword evidence="3" id="KW-1185">Reference proteome</keyword>
<dbReference type="InterPro" id="IPR013103">
    <property type="entry name" value="RVT_2"/>
</dbReference>
<gene>
    <name evidence="2" type="ORF">Scep_003897</name>
</gene>
<dbReference type="Proteomes" id="UP001419268">
    <property type="component" value="Unassembled WGS sequence"/>
</dbReference>
<sequence>MQVTYLSYSLYVDDLLVTGNNASVVMKFKQEMIEVFEMTYLDLMTIFLGMEIKQCEYEVFICQKKYAKEILKKLKLEDCKEMNIPMNQNEKFCKEDGANKIDEAHFRSLIGCLMYLTATRPDILNDMSILSQFMHCASEFHLMAAKRVIKYVKGTCNFGIKFTRSTEFKLVGFSDSD</sequence>
<dbReference type="PANTHER" id="PTHR11439">
    <property type="entry name" value="GAG-POL-RELATED RETROTRANSPOSON"/>
    <property type="match status" value="1"/>
</dbReference>
<evidence type="ECO:0000313" key="2">
    <source>
        <dbReference type="EMBL" id="KAK9157323.1"/>
    </source>
</evidence>
<accession>A0AAP0KSV1</accession>
<name>A0AAP0KSV1_9MAGN</name>
<proteinExistence type="predicted"/>